<dbReference type="AlphaFoldDB" id="V4B6A1"/>
<accession>V4B6A1</accession>
<gene>
    <name evidence="6" type="ORF">LOTGIDRAFT_210994</name>
</gene>
<keyword evidence="1" id="KW-0677">Repeat</keyword>
<dbReference type="Pfam" id="PF00536">
    <property type="entry name" value="SAM_1"/>
    <property type="match status" value="1"/>
</dbReference>
<dbReference type="Proteomes" id="UP000030746">
    <property type="component" value="Unassembled WGS sequence"/>
</dbReference>
<dbReference type="Gene3D" id="1.10.150.50">
    <property type="entry name" value="Transcription Factor, Ets-1"/>
    <property type="match status" value="1"/>
</dbReference>
<dbReference type="PANTHER" id="PTHR24201:SF15">
    <property type="entry name" value="ANKYRIN REPEAT DOMAIN-CONTAINING PROTEIN 66"/>
    <property type="match status" value="1"/>
</dbReference>
<organism evidence="6 7">
    <name type="scientific">Lottia gigantea</name>
    <name type="common">Giant owl limpet</name>
    <dbReference type="NCBI Taxonomy" id="225164"/>
    <lineage>
        <taxon>Eukaryota</taxon>
        <taxon>Metazoa</taxon>
        <taxon>Spiralia</taxon>
        <taxon>Lophotrochozoa</taxon>
        <taxon>Mollusca</taxon>
        <taxon>Gastropoda</taxon>
        <taxon>Patellogastropoda</taxon>
        <taxon>Lottioidea</taxon>
        <taxon>Lottiidae</taxon>
        <taxon>Lottia</taxon>
    </lineage>
</organism>
<evidence type="ECO:0000256" key="2">
    <source>
        <dbReference type="ARBA" id="ARBA00023043"/>
    </source>
</evidence>
<dbReference type="SUPFAM" id="SSF48403">
    <property type="entry name" value="Ankyrin repeat"/>
    <property type="match status" value="1"/>
</dbReference>
<evidence type="ECO:0000256" key="4">
    <source>
        <dbReference type="SAM" id="MobiDB-lite"/>
    </source>
</evidence>
<dbReference type="PROSITE" id="PS50088">
    <property type="entry name" value="ANK_REPEAT"/>
    <property type="match status" value="2"/>
</dbReference>
<proteinExistence type="predicted"/>
<dbReference type="InterPro" id="IPR002110">
    <property type="entry name" value="Ankyrin_rpt"/>
</dbReference>
<dbReference type="Pfam" id="PF12796">
    <property type="entry name" value="Ank_2"/>
    <property type="match status" value="1"/>
</dbReference>
<evidence type="ECO:0000259" key="5">
    <source>
        <dbReference type="SMART" id="SM00454"/>
    </source>
</evidence>
<feature type="repeat" description="ANK" evidence="3">
    <location>
        <begin position="65"/>
        <end position="97"/>
    </location>
</feature>
<dbReference type="CTD" id="20246261"/>
<name>V4B6A1_LOTGI</name>
<dbReference type="OMA" id="TQRNDQE"/>
<dbReference type="PROSITE" id="PS50297">
    <property type="entry name" value="ANK_REP_REGION"/>
    <property type="match status" value="2"/>
</dbReference>
<feature type="domain" description="SAM" evidence="5">
    <location>
        <begin position="401"/>
        <end position="467"/>
    </location>
</feature>
<dbReference type="OrthoDB" id="76949at2759"/>
<feature type="region of interest" description="Disordered" evidence="4">
    <location>
        <begin position="157"/>
        <end position="176"/>
    </location>
</feature>
<protein>
    <recommendedName>
        <fullName evidence="5">SAM domain-containing protein</fullName>
    </recommendedName>
</protein>
<dbReference type="SMART" id="SM00248">
    <property type="entry name" value="ANK"/>
    <property type="match status" value="2"/>
</dbReference>
<dbReference type="HOGENOM" id="CLU_028071_0_0_1"/>
<feature type="region of interest" description="Disordered" evidence="4">
    <location>
        <begin position="308"/>
        <end position="328"/>
    </location>
</feature>
<dbReference type="PANTHER" id="PTHR24201">
    <property type="entry name" value="ANK_REP_REGION DOMAIN-CONTAINING PROTEIN"/>
    <property type="match status" value="1"/>
</dbReference>
<evidence type="ECO:0000256" key="1">
    <source>
        <dbReference type="ARBA" id="ARBA00022737"/>
    </source>
</evidence>
<reference evidence="6 7" key="1">
    <citation type="journal article" date="2013" name="Nature">
        <title>Insights into bilaterian evolution from three spiralian genomes.</title>
        <authorList>
            <person name="Simakov O."/>
            <person name="Marletaz F."/>
            <person name="Cho S.J."/>
            <person name="Edsinger-Gonzales E."/>
            <person name="Havlak P."/>
            <person name="Hellsten U."/>
            <person name="Kuo D.H."/>
            <person name="Larsson T."/>
            <person name="Lv J."/>
            <person name="Arendt D."/>
            <person name="Savage R."/>
            <person name="Osoegawa K."/>
            <person name="de Jong P."/>
            <person name="Grimwood J."/>
            <person name="Chapman J.A."/>
            <person name="Shapiro H."/>
            <person name="Aerts A."/>
            <person name="Otillar R.P."/>
            <person name="Terry A.Y."/>
            <person name="Boore J.L."/>
            <person name="Grigoriev I.V."/>
            <person name="Lindberg D.R."/>
            <person name="Seaver E.C."/>
            <person name="Weisblat D.A."/>
            <person name="Putnam N.H."/>
            <person name="Rokhsar D.S."/>
        </authorList>
    </citation>
    <scope>NUCLEOTIDE SEQUENCE [LARGE SCALE GENOMIC DNA]</scope>
</reference>
<dbReference type="Gene3D" id="1.25.40.20">
    <property type="entry name" value="Ankyrin repeat-containing domain"/>
    <property type="match status" value="1"/>
</dbReference>
<dbReference type="InterPro" id="IPR013761">
    <property type="entry name" value="SAM/pointed_sf"/>
</dbReference>
<dbReference type="KEGG" id="lgi:LOTGIDRAFT_210994"/>
<dbReference type="InterPro" id="IPR036770">
    <property type="entry name" value="Ankyrin_rpt-contain_sf"/>
</dbReference>
<evidence type="ECO:0000256" key="3">
    <source>
        <dbReference type="PROSITE-ProRule" id="PRU00023"/>
    </source>
</evidence>
<sequence>MSTDRFIAAAQDGYLDLLQSATKRDLNAVDEDGRSATLWAAHNGNLEALRLIVGRGGDVEKADYLGFTALHLASKGGHLDVVCFLVNWGCNLYALDNEQHTALDLAELVDKQDIVKILDTAIDKQNTKNPKKVSKLKEEAIRCSDRNRKLYERLQDEAARKAEKEQRQREAENDFRAPSKRSFIKTLTMRIKGNSNKPKSMHIKNQNYSNMAGVGVAKRVLQKKAMPAGDEGFKVSEMDDSGKRTIRSLQGGHGIISGKSPNVMYMTNRDHPDAENTSNRPALQNVFGMKSTAGWKSKSESDLLFDSGVEDSTYSDPDEDRETPGLFSRPGFGNTAFLGNNAFVNTMMHSFESGSEPNLNGHVSQYEFDQALLENGERGNQSDMNFLPWDQEEVENLDDDEYETEFSALETFLVSSGLYSYTTYFTREEIDLDVLMKLNDSELKEQLGLQLGPRKKLQEAINRRKELINTPKAITDTYL</sequence>
<dbReference type="EMBL" id="KB203566">
    <property type="protein sequence ID" value="ESO84029.1"/>
    <property type="molecule type" value="Genomic_DNA"/>
</dbReference>
<dbReference type="STRING" id="225164.V4B6A1"/>
<keyword evidence="7" id="KW-1185">Reference proteome</keyword>
<dbReference type="RefSeq" id="XP_009065157.1">
    <property type="nucleotide sequence ID" value="XM_009066909.1"/>
</dbReference>
<evidence type="ECO:0000313" key="7">
    <source>
        <dbReference type="Proteomes" id="UP000030746"/>
    </source>
</evidence>
<keyword evidence="2 3" id="KW-0040">ANK repeat</keyword>
<evidence type="ECO:0000313" key="6">
    <source>
        <dbReference type="EMBL" id="ESO84029.1"/>
    </source>
</evidence>
<dbReference type="GeneID" id="20246261"/>
<feature type="repeat" description="ANK" evidence="3">
    <location>
        <begin position="32"/>
        <end position="64"/>
    </location>
</feature>
<dbReference type="SMART" id="SM00454">
    <property type="entry name" value="SAM"/>
    <property type="match status" value="1"/>
</dbReference>
<dbReference type="InterPro" id="IPR050776">
    <property type="entry name" value="Ank_Repeat/CDKN_Inhibitor"/>
</dbReference>
<dbReference type="SUPFAM" id="SSF47769">
    <property type="entry name" value="SAM/Pointed domain"/>
    <property type="match status" value="1"/>
</dbReference>
<dbReference type="InterPro" id="IPR001660">
    <property type="entry name" value="SAM"/>
</dbReference>